<sequence length="507" mass="56562">MGQSNSRYKHPFPFNPQPAGYYGAPYPNPMPQYGQYGMVQPVQPMNQHVVVPYTYMPQPQPYNSHSTRRRKKKRRDGSSSSMRRRNTGPTYRAGSARFDDSTNQGSNHIRRAQTPFHHSAHLEEEEEEQEEMEEDGFDAPEEFGGSRRHRSTHHVSQSVPGPSLPPPPEMKMLSPHPPNPLPLPPRDIFESAEYKAVMRGPVGTSALLATMYPPKDEVRDVEPQRSKTGFFGKRSSKGGLFRSLTGTKKKKEESPRPDITVGNGIRLLPIPVGVSDYHKLSTPTASGATTAGAEPVFPHPPPGVTNPAQAPAAPFLMAGAGPNHLAQPPAPTTPTPSESTEPLYFNQTHPDYGGFLPHSHHRIEYGGHIYKSATHLHEALKYPEHPHIAESIRACTTLSDIFHIATSNADRARPDWPGKFVEVMEWVMMKKFEQHPNLRALLLLTGNRPLVYSEEKDPFWGDGVGMDVDGVRRTVAGMQEGANELGQMLMRIRERIRTQSPDPFQQQ</sequence>
<feature type="compositionally biased region" description="Pro residues" evidence="1">
    <location>
        <begin position="162"/>
        <end position="185"/>
    </location>
</feature>
<comment type="caution">
    <text evidence="3">The sequence shown here is derived from an EMBL/GenBank/DDBJ whole genome shotgun (WGS) entry which is preliminary data.</text>
</comment>
<dbReference type="AlphaFoldDB" id="A0A8H5CK49"/>
<dbReference type="CDD" id="cd15457">
    <property type="entry name" value="NADAR"/>
    <property type="match status" value="1"/>
</dbReference>
<evidence type="ECO:0000256" key="1">
    <source>
        <dbReference type="SAM" id="MobiDB-lite"/>
    </source>
</evidence>
<keyword evidence="4" id="KW-1185">Reference proteome</keyword>
<feature type="region of interest" description="Disordered" evidence="1">
    <location>
        <begin position="55"/>
        <end position="187"/>
    </location>
</feature>
<feature type="compositionally biased region" description="Acidic residues" evidence="1">
    <location>
        <begin position="123"/>
        <end position="141"/>
    </location>
</feature>
<dbReference type="EMBL" id="JAACJM010000145">
    <property type="protein sequence ID" value="KAF5343247.1"/>
    <property type="molecule type" value="Genomic_DNA"/>
</dbReference>
<dbReference type="Proteomes" id="UP000559256">
    <property type="component" value="Unassembled WGS sequence"/>
</dbReference>
<organism evidence="3 4">
    <name type="scientific">Tetrapyrgos nigripes</name>
    <dbReference type="NCBI Taxonomy" id="182062"/>
    <lineage>
        <taxon>Eukaryota</taxon>
        <taxon>Fungi</taxon>
        <taxon>Dikarya</taxon>
        <taxon>Basidiomycota</taxon>
        <taxon>Agaricomycotina</taxon>
        <taxon>Agaricomycetes</taxon>
        <taxon>Agaricomycetidae</taxon>
        <taxon>Agaricales</taxon>
        <taxon>Marasmiineae</taxon>
        <taxon>Marasmiaceae</taxon>
        <taxon>Tetrapyrgos</taxon>
    </lineage>
</organism>
<dbReference type="InterPro" id="IPR012816">
    <property type="entry name" value="NADAR"/>
</dbReference>
<feature type="region of interest" description="Disordered" evidence="1">
    <location>
        <begin position="218"/>
        <end position="262"/>
    </location>
</feature>
<accession>A0A8H5CK49</accession>
<dbReference type="InterPro" id="IPR037238">
    <property type="entry name" value="YbiA-like_sf"/>
</dbReference>
<evidence type="ECO:0000259" key="2">
    <source>
        <dbReference type="Pfam" id="PF08719"/>
    </source>
</evidence>
<evidence type="ECO:0000313" key="3">
    <source>
        <dbReference type="EMBL" id="KAF5343247.1"/>
    </source>
</evidence>
<feature type="region of interest" description="Disordered" evidence="1">
    <location>
        <begin position="322"/>
        <end position="342"/>
    </location>
</feature>
<feature type="domain" description="NADAR" evidence="2">
    <location>
        <begin position="346"/>
        <end position="497"/>
    </location>
</feature>
<gene>
    <name evidence="3" type="ORF">D9758_013417</name>
</gene>
<feature type="compositionally biased region" description="Basic residues" evidence="1">
    <location>
        <begin position="66"/>
        <end position="75"/>
    </location>
</feature>
<proteinExistence type="predicted"/>
<name>A0A8H5CK49_9AGAR</name>
<reference evidence="3 4" key="1">
    <citation type="journal article" date="2020" name="ISME J.">
        <title>Uncovering the hidden diversity of litter-decomposition mechanisms in mushroom-forming fungi.</title>
        <authorList>
            <person name="Floudas D."/>
            <person name="Bentzer J."/>
            <person name="Ahren D."/>
            <person name="Johansson T."/>
            <person name="Persson P."/>
            <person name="Tunlid A."/>
        </authorList>
    </citation>
    <scope>NUCLEOTIDE SEQUENCE [LARGE SCALE GENOMIC DNA]</scope>
    <source>
        <strain evidence="3 4">CBS 291.85</strain>
    </source>
</reference>
<evidence type="ECO:0000313" key="4">
    <source>
        <dbReference type="Proteomes" id="UP000559256"/>
    </source>
</evidence>
<dbReference type="Gene3D" id="1.10.357.40">
    <property type="entry name" value="YbiA-like"/>
    <property type="match status" value="1"/>
</dbReference>
<dbReference type="SUPFAM" id="SSF143990">
    <property type="entry name" value="YbiA-like"/>
    <property type="match status" value="1"/>
</dbReference>
<dbReference type="Pfam" id="PF08719">
    <property type="entry name" value="NADAR"/>
    <property type="match status" value="1"/>
</dbReference>
<protein>
    <recommendedName>
        <fullName evidence="2">NADAR domain-containing protein</fullName>
    </recommendedName>
</protein>